<dbReference type="InterPro" id="IPR002589">
    <property type="entry name" value="Macro_dom"/>
</dbReference>
<evidence type="ECO:0000313" key="2">
    <source>
        <dbReference type="EMBL" id="KNC91887.1"/>
    </source>
</evidence>
<dbReference type="AlphaFoldDB" id="A0A0L0GSE6"/>
<dbReference type="SUPFAM" id="SSF52949">
    <property type="entry name" value="Macro domain-like"/>
    <property type="match status" value="1"/>
</dbReference>
<dbReference type="PROSITE" id="PS51154">
    <property type="entry name" value="MACRO"/>
    <property type="match status" value="1"/>
</dbReference>
<organism evidence="2 3">
    <name type="scientific">Trabulsiella odontotermitis</name>
    <dbReference type="NCBI Taxonomy" id="379893"/>
    <lineage>
        <taxon>Bacteria</taxon>
        <taxon>Pseudomonadati</taxon>
        <taxon>Pseudomonadota</taxon>
        <taxon>Gammaproteobacteria</taxon>
        <taxon>Enterobacterales</taxon>
        <taxon>Enterobacteriaceae</taxon>
        <taxon>Trabulsiella</taxon>
    </lineage>
</organism>
<accession>A0A0L0GSE6</accession>
<evidence type="ECO:0000259" key="1">
    <source>
        <dbReference type="PROSITE" id="PS51154"/>
    </source>
</evidence>
<dbReference type="PATRIC" id="fig|379893.4.peg.164"/>
<dbReference type="EMBL" id="JNGI01000117">
    <property type="protein sequence ID" value="KNC91887.1"/>
    <property type="molecule type" value="Genomic_DNA"/>
</dbReference>
<dbReference type="Gene3D" id="3.40.220.10">
    <property type="entry name" value="Leucine Aminopeptidase, subunit E, domain 1"/>
    <property type="match status" value="1"/>
</dbReference>
<sequence length="108" mass="11517">GLMDGGVDAAITAFFGTQLQARVQQYILHEYCGEQPVGSAFAIDTGDSEHPYLVHAPTMRVPKIINGSDAVYQATWAALLAVHRHNQSASDDEKIRSVVFPAMGAGCG</sequence>
<dbReference type="Pfam" id="PF01661">
    <property type="entry name" value="Macro"/>
    <property type="match status" value="1"/>
</dbReference>
<evidence type="ECO:0000313" key="3">
    <source>
        <dbReference type="Proteomes" id="UP000037393"/>
    </source>
</evidence>
<dbReference type="PANTHER" id="PTHR34413">
    <property type="entry name" value="PROPHAGE TAIL FIBER ASSEMBLY PROTEIN HOMOLOG TFAE-RELATED-RELATED"/>
    <property type="match status" value="1"/>
</dbReference>
<feature type="domain" description="Macro" evidence="1">
    <location>
        <begin position="1"/>
        <end position="108"/>
    </location>
</feature>
<feature type="non-terminal residue" evidence="2">
    <location>
        <position position="108"/>
    </location>
</feature>
<dbReference type="InterPro" id="IPR043472">
    <property type="entry name" value="Macro_dom-like"/>
</dbReference>
<reference evidence="2 3" key="1">
    <citation type="journal article" date="2015" name="Appl. Environ. Microbiol.">
        <title>The Enterobacterium Trabulsiella odontotermitis Presents Novel Adaptations Related to Its Association with Fungus-Growing Termites.</title>
        <authorList>
            <person name="Sapountzis P."/>
            <person name="Gruntjes T."/>
            <person name="Otani S."/>
            <person name="Estevez J."/>
            <person name="da Costa R.R."/>
            <person name="Plunkett G.3rd."/>
            <person name="Perna N.T."/>
            <person name="Poulsen M."/>
        </authorList>
    </citation>
    <scope>NUCLEOTIDE SEQUENCE [LARGE SCALE GENOMIC DNA]</scope>
    <source>
        <strain evidence="2 3">12</strain>
    </source>
</reference>
<protein>
    <recommendedName>
        <fullName evidence="1">Macro domain-containing protein</fullName>
    </recommendedName>
</protein>
<name>A0A0L0GSE6_9ENTR</name>
<keyword evidence="3" id="KW-1185">Reference proteome</keyword>
<dbReference type="PANTHER" id="PTHR34413:SF2">
    <property type="entry name" value="PROPHAGE TAIL FIBER ASSEMBLY PROTEIN HOMOLOG TFAE-RELATED"/>
    <property type="match status" value="1"/>
</dbReference>
<proteinExistence type="predicted"/>
<gene>
    <name evidence="2" type="ORF">GM31_00785</name>
</gene>
<comment type="caution">
    <text evidence="2">The sequence shown here is derived from an EMBL/GenBank/DDBJ whole genome shotgun (WGS) entry which is preliminary data.</text>
</comment>
<feature type="non-terminal residue" evidence="2">
    <location>
        <position position="1"/>
    </location>
</feature>
<dbReference type="InterPro" id="IPR051220">
    <property type="entry name" value="TFA_Chaperone"/>
</dbReference>
<dbReference type="Proteomes" id="UP000037393">
    <property type="component" value="Unassembled WGS sequence"/>
</dbReference>
<dbReference type="RefSeq" id="WP_192901471.1">
    <property type="nucleotide sequence ID" value="NZ_JNGI01000117.1"/>
</dbReference>